<proteinExistence type="predicted"/>
<accession>A0ABY5WF07</accession>
<dbReference type="PANTHER" id="PTHR43270">
    <property type="entry name" value="BETA-ALA-HIS DIPEPTIDASE"/>
    <property type="match status" value="1"/>
</dbReference>
<dbReference type="Pfam" id="PF01546">
    <property type="entry name" value="Peptidase_M20"/>
    <property type="match status" value="1"/>
</dbReference>
<evidence type="ECO:0000259" key="4">
    <source>
        <dbReference type="Pfam" id="PF07687"/>
    </source>
</evidence>
<evidence type="ECO:0000256" key="2">
    <source>
        <dbReference type="ARBA" id="ARBA00022723"/>
    </source>
</evidence>
<dbReference type="EMBL" id="CP081051">
    <property type="protein sequence ID" value="UWQ40049.1"/>
    <property type="molecule type" value="Genomic_DNA"/>
</dbReference>
<keyword evidence="2" id="KW-0479">Metal-binding</keyword>
<dbReference type="RefSeq" id="WP_259963535.1">
    <property type="nucleotide sequence ID" value="NZ_CP081051.1"/>
</dbReference>
<dbReference type="NCBIfam" id="NF006579">
    <property type="entry name" value="PRK09104.1"/>
    <property type="match status" value="1"/>
</dbReference>
<evidence type="ECO:0000313" key="5">
    <source>
        <dbReference type="EMBL" id="UWQ40049.1"/>
    </source>
</evidence>
<gene>
    <name evidence="5" type="ORF">K3718_10705</name>
</gene>
<feature type="domain" description="Peptidase M20 dimerisation" evidence="4">
    <location>
        <begin position="210"/>
        <end position="359"/>
    </location>
</feature>
<dbReference type="InterPro" id="IPR002933">
    <property type="entry name" value="Peptidase_M20"/>
</dbReference>
<dbReference type="PANTHER" id="PTHR43270:SF12">
    <property type="entry name" value="SUCCINYL-DIAMINOPIMELATE DESUCCINYLASE"/>
    <property type="match status" value="1"/>
</dbReference>
<dbReference type="Gene3D" id="3.40.630.10">
    <property type="entry name" value="Zn peptidases"/>
    <property type="match status" value="1"/>
</dbReference>
<keyword evidence="1" id="KW-0645">Protease</keyword>
<name>A0ABY5WF07_9RHOB</name>
<dbReference type="InterPro" id="IPR051458">
    <property type="entry name" value="Cyt/Met_Dipeptidase"/>
</dbReference>
<keyword evidence="3" id="KW-0378">Hydrolase</keyword>
<evidence type="ECO:0000256" key="3">
    <source>
        <dbReference type="ARBA" id="ARBA00022801"/>
    </source>
</evidence>
<evidence type="ECO:0000256" key="1">
    <source>
        <dbReference type="ARBA" id="ARBA00022670"/>
    </source>
</evidence>
<sequence>MALNDVLDRIDAELDAATGRLMELLRIQSISTDPAYKAECDQAADWLVADLNAIGIKAEKRATPGHPMVVGHVGEENTDVPHVLFYGHYDVQPVDPLDLWKTPPFEPQLEDTPNGTVIRSRGSSDDKGQLMTFVEACRAWKDVNGSLPCRITFFFEGEEESGSPSLIPFMEANAEELKADIALICDTSMVSRGVPSISSQLRGMLKDEFTIIGPRIDLHSGHYGGPGLNPLRVLSEVVASFYDTDTGRVAVEGFYEGVHEVPEDQLRQWQNCGFDEAEYLNSVGYTRPHGETAYSTLEQQWARPTLEVNGLWGGYNGAGSKTVIPSEAHCKITCRLVGDMDPDALRSKIRKHVEDRLPVDAAVRWDNDLEGSPASVMNISRPEFEAARGALSDEWQREAVFCGMGGSIPIAGYFKSILDMDAMLIGFANDDDAIHSPNEKYDLKSFHKGIRSWARVLDALTAK</sequence>
<reference evidence="5" key="1">
    <citation type="submission" date="2021-08" db="EMBL/GenBank/DDBJ databases">
        <authorList>
            <person name="Nwanade C."/>
            <person name="Wang M."/>
            <person name="Masoudi A."/>
            <person name="Yu Z."/>
            <person name="Liu J."/>
        </authorList>
    </citation>
    <scope>NUCLEOTIDE SEQUENCE</scope>
    <source>
        <strain evidence="5">S166</strain>
    </source>
</reference>
<dbReference type="SUPFAM" id="SSF53187">
    <property type="entry name" value="Zn-dependent exopeptidases"/>
    <property type="match status" value="1"/>
</dbReference>
<organism evidence="5 6">
    <name type="scientific">Leisingera aquaemixtae</name>
    <dbReference type="NCBI Taxonomy" id="1396826"/>
    <lineage>
        <taxon>Bacteria</taxon>
        <taxon>Pseudomonadati</taxon>
        <taxon>Pseudomonadota</taxon>
        <taxon>Alphaproteobacteria</taxon>
        <taxon>Rhodobacterales</taxon>
        <taxon>Roseobacteraceae</taxon>
        <taxon>Leisingera</taxon>
    </lineage>
</organism>
<keyword evidence="6" id="KW-1185">Reference proteome</keyword>
<dbReference type="Gene3D" id="3.30.70.360">
    <property type="match status" value="1"/>
</dbReference>
<dbReference type="Proteomes" id="UP001058514">
    <property type="component" value="Chromosome"/>
</dbReference>
<evidence type="ECO:0000313" key="6">
    <source>
        <dbReference type="Proteomes" id="UP001058514"/>
    </source>
</evidence>
<dbReference type="InterPro" id="IPR011650">
    <property type="entry name" value="Peptidase_M20_dimer"/>
</dbReference>
<dbReference type="Pfam" id="PF07687">
    <property type="entry name" value="M20_dimer"/>
    <property type="match status" value="1"/>
</dbReference>
<protein>
    <submittedName>
        <fullName evidence="5">M20/M25/M40 family metallo-hydrolase</fullName>
    </submittedName>
</protein>